<dbReference type="Gene3D" id="3.40.630.30">
    <property type="match status" value="1"/>
</dbReference>
<gene>
    <name evidence="4" type="primary">pseG</name>
    <name evidence="4" type="ORF">CHR90_11735</name>
</gene>
<feature type="binding site" evidence="2">
    <location>
        <position position="141"/>
    </location>
    <ligand>
        <name>substrate</name>
    </ligand>
</feature>
<dbReference type="RefSeq" id="WP_094409175.1">
    <property type="nucleotide sequence ID" value="NZ_BMJZ01000001.1"/>
</dbReference>
<feature type="binding site" evidence="2">
    <location>
        <position position="248"/>
    </location>
    <ligand>
        <name>substrate</name>
    </ligand>
</feature>
<dbReference type="InterPro" id="IPR020023">
    <property type="entry name" value="PseG"/>
</dbReference>
<dbReference type="AlphaFoldDB" id="A0A255XPV5"/>
<dbReference type="GO" id="GO:0016787">
    <property type="term" value="F:hydrolase activity"/>
    <property type="evidence" value="ECO:0007669"/>
    <property type="project" value="UniProtKB-KW"/>
</dbReference>
<evidence type="ECO:0000256" key="1">
    <source>
        <dbReference type="PIRSR" id="PIRSR620023-1"/>
    </source>
</evidence>
<dbReference type="PANTHER" id="PTHR21015">
    <property type="entry name" value="UDP-N-ACETYLGLUCOSAMINE--N-ACETYLMURAMYL-(PENTAPEPTIDE) PYROPHOSPHORYL-UNDECAPRENOL N-ACETYLGLUCOSAMINE TRANSFERASE 1"/>
    <property type="match status" value="1"/>
</dbReference>
<name>A0A255XPV5_9PROT</name>
<proteinExistence type="predicted"/>
<dbReference type="Proteomes" id="UP000216361">
    <property type="component" value="Unassembled WGS sequence"/>
</dbReference>
<organism evidence="4 5">
    <name type="scientific">Elstera cyanobacteriorum</name>
    <dbReference type="NCBI Taxonomy" id="2022747"/>
    <lineage>
        <taxon>Bacteria</taxon>
        <taxon>Pseudomonadati</taxon>
        <taxon>Pseudomonadota</taxon>
        <taxon>Alphaproteobacteria</taxon>
        <taxon>Rhodospirillales</taxon>
        <taxon>Rhodospirillaceae</taxon>
        <taxon>Elstera</taxon>
    </lineage>
</organism>
<keyword evidence="5" id="KW-1185">Reference proteome</keyword>
<keyword evidence="4" id="KW-0378">Hydrolase</keyword>
<accession>A0A255XPV5</accession>
<dbReference type="EMBL" id="NOXS01000032">
    <property type="protein sequence ID" value="OYQ18911.1"/>
    <property type="molecule type" value="Genomic_DNA"/>
</dbReference>
<dbReference type="InterPro" id="IPR016181">
    <property type="entry name" value="Acyl_CoA_acyltransferase"/>
</dbReference>
<dbReference type="Gene3D" id="3.40.50.11190">
    <property type="match status" value="1"/>
</dbReference>
<evidence type="ECO:0000313" key="5">
    <source>
        <dbReference type="Proteomes" id="UP000216361"/>
    </source>
</evidence>
<feature type="domain" description="N-acetyltransferase" evidence="3">
    <location>
        <begin position="336"/>
        <end position="484"/>
    </location>
</feature>
<dbReference type="SUPFAM" id="SSF55729">
    <property type="entry name" value="Acyl-CoA N-acyltransferases (Nat)"/>
    <property type="match status" value="1"/>
</dbReference>
<dbReference type="PANTHER" id="PTHR21015:SF22">
    <property type="entry name" value="GLYCOSYLTRANSFERASE"/>
    <property type="match status" value="1"/>
</dbReference>
<dbReference type="Gene3D" id="3.40.50.2000">
    <property type="entry name" value="Glycogen Phosphorylase B"/>
    <property type="match status" value="1"/>
</dbReference>
<dbReference type="InterPro" id="IPR000182">
    <property type="entry name" value="GNAT_dom"/>
</dbReference>
<dbReference type="Pfam" id="PF13302">
    <property type="entry name" value="Acetyltransf_3"/>
    <property type="match status" value="1"/>
</dbReference>
<protein>
    <submittedName>
        <fullName evidence="4">UDP-2,4-diacetamido-2,4, 6-trideoxy-beta-L-altropyranose hydrolase</fullName>
    </submittedName>
</protein>
<dbReference type="NCBIfam" id="TIGR03590">
    <property type="entry name" value="PseG"/>
    <property type="match status" value="1"/>
</dbReference>
<evidence type="ECO:0000256" key="2">
    <source>
        <dbReference type="PIRSR" id="PIRSR620023-2"/>
    </source>
</evidence>
<dbReference type="CDD" id="cd04301">
    <property type="entry name" value="NAT_SF"/>
    <property type="match status" value="1"/>
</dbReference>
<dbReference type="SUPFAM" id="SSF53756">
    <property type="entry name" value="UDP-Glycosyltransferase/glycogen phosphorylase"/>
    <property type="match status" value="1"/>
</dbReference>
<evidence type="ECO:0000259" key="3">
    <source>
        <dbReference type="PROSITE" id="PS51186"/>
    </source>
</evidence>
<reference evidence="4 5" key="1">
    <citation type="submission" date="2017-07" db="EMBL/GenBank/DDBJ databases">
        <title>Elstera cyanobacteriorum sp. nov., a novel bacterium isolated from cyanobacterial aggregates in a eutrophic lake.</title>
        <authorList>
            <person name="Cai H."/>
        </authorList>
    </citation>
    <scope>NUCLEOTIDE SEQUENCE [LARGE SCALE GENOMIC DNA]</scope>
    <source>
        <strain evidence="4 5">TH019</strain>
    </source>
</reference>
<evidence type="ECO:0000313" key="4">
    <source>
        <dbReference type="EMBL" id="OYQ18911.1"/>
    </source>
</evidence>
<feature type="active site" description="Proton acceptor" evidence="1">
    <location>
        <position position="20"/>
    </location>
</feature>
<comment type="caution">
    <text evidence="4">The sequence shown here is derived from an EMBL/GenBank/DDBJ whole genome shotgun (WGS) entry which is preliminary data.</text>
</comment>
<sequence>MQGPQAIFRCEAGGTTGLGHAVRSSALAHRLQQAGWRVSVAISDAGYAAVPDLADLPRLRPEAMLEAPADLFVIDGYDFGLDLEQKLRKAGRKLLVIDDAPTRRHEADLLLDSTLGRTADEYAEVAPHACVLAGARYVPLRPAFRRARAERWERLKLLPELPAQRVLVSLGGTDPLNHTGTVLEALAPHAPAVTFVVVMGPSAAHLETVRAQVAALPGAELHIAPTDMAGLMAGCDLAIGAGGTSSWERCCLGLPSLALIIADNQRPGAERLAASGAAWLVEDNAAAIANRFADLLADAHTRRTMAEAGRALIDGRGLDRLLLPLLPMQSILDGRVSLRLMERDDEALLLDWQRHPETRRYARSAAAPTETEHAAWFRKLLEAPDRLPLFVQEDTPAGPRPVGYIRLDWREAPQPGWEISIATAPDHYRRGIGRAALTLAAAVVPRDTILAHVLPENEASHGLFRAAGYLPFTEGWYRLSPRLTESLA</sequence>
<dbReference type="OrthoDB" id="9788924at2"/>
<dbReference type="PROSITE" id="PS51186">
    <property type="entry name" value="GNAT"/>
    <property type="match status" value="1"/>
</dbReference>
<dbReference type="GO" id="GO:0016757">
    <property type="term" value="F:glycosyltransferase activity"/>
    <property type="evidence" value="ECO:0007669"/>
    <property type="project" value="TreeGrafter"/>
</dbReference>
<dbReference type="GO" id="GO:0016747">
    <property type="term" value="F:acyltransferase activity, transferring groups other than amino-acyl groups"/>
    <property type="evidence" value="ECO:0007669"/>
    <property type="project" value="InterPro"/>
</dbReference>